<feature type="binding site" evidence="9">
    <location>
        <begin position="29"/>
        <end position="36"/>
    </location>
    <ligand>
        <name>ATP</name>
        <dbReference type="ChEBI" id="CHEBI:30616"/>
    </ligand>
</feature>
<reference evidence="11 12" key="1">
    <citation type="submission" date="2024-07" db="EMBL/GenBank/DDBJ databases">
        <title>Draft Genome Sequence of Ferrimicrobium acidiphilum Strain YE2023, Isolated from a Pulp of Bioleach Reactor.</title>
        <authorList>
            <person name="Elkina Y.A."/>
            <person name="Bulaeva A.G."/>
            <person name="Beletsky A.V."/>
            <person name="Mardanov A.V."/>
        </authorList>
    </citation>
    <scope>NUCLEOTIDE SEQUENCE [LARGE SCALE GENOMIC DNA]</scope>
    <source>
        <strain evidence="11 12">YE2023</strain>
    </source>
</reference>
<keyword evidence="12" id="KW-1185">Reference proteome</keyword>
<evidence type="ECO:0000313" key="12">
    <source>
        <dbReference type="Proteomes" id="UP001560267"/>
    </source>
</evidence>
<comment type="subcellular location">
    <subcellularLocation>
        <location evidence="9">Cytoplasm</location>
    </subcellularLocation>
</comment>
<accession>A0ABV3Y2W7</accession>
<dbReference type="HAMAP" id="MF_00365">
    <property type="entry name" value="RecF"/>
    <property type="match status" value="1"/>
</dbReference>
<keyword evidence="3 9" id="KW-0547">Nucleotide-binding</keyword>
<evidence type="ECO:0000313" key="11">
    <source>
        <dbReference type="EMBL" id="MEX6429906.1"/>
    </source>
</evidence>
<dbReference type="InterPro" id="IPR003395">
    <property type="entry name" value="RecF/RecN/SMC_N"/>
</dbReference>
<name>A0ABV3Y2W7_9ACTN</name>
<proteinExistence type="inferred from homology"/>
<protein>
    <recommendedName>
        <fullName evidence="9">DNA replication and repair protein RecF</fullName>
    </recommendedName>
</protein>
<sequence length="351" mass="39283">MNVVTLQVEGFRNIEAADLLFQTRNLLVGPNGAGKTSIAEAVAVALNGRSFRTFDLAMLLRRGADYWRTVATVNQEDNSTHRIAISATSQQRERVKLDDRNVRITQLATDFPVVTFIPEDRDLVVGLPGIRREYLDSILARSDPSVYRLLSRAAKILKQRRNLIRSNNPDIVTLDIFDEELASASILISDARENLLGYLQGVVEEFNQRITGRSEEVCFRYLRSWKNDPLSDLKASRSYDFRTGSTSVGFHRDDFIIELNGLPAKSTASQGQIRSLAIALRVGSAQVLQNNIGEPPLLILDDVFAEFDRSRAARLVTAIGQYQTIATNTEHVDIMDDWSVYEISGGRIVSH</sequence>
<dbReference type="InterPro" id="IPR027417">
    <property type="entry name" value="P-loop_NTPase"/>
</dbReference>
<evidence type="ECO:0000256" key="8">
    <source>
        <dbReference type="ARBA" id="ARBA00025401"/>
    </source>
</evidence>
<dbReference type="Proteomes" id="UP001560267">
    <property type="component" value="Unassembled WGS sequence"/>
</dbReference>
<dbReference type="Gene3D" id="1.20.1050.90">
    <property type="entry name" value="RecF/RecN/SMC, N-terminal domain"/>
    <property type="match status" value="1"/>
</dbReference>
<evidence type="ECO:0000256" key="5">
    <source>
        <dbReference type="ARBA" id="ARBA00022840"/>
    </source>
</evidence>
<evidence type="ECO:0000259" key="10">
    <source>
        <dbReference type="Pfam" id="PF02463"/>
    </source>
</evidence>
<dbReference type="InterPro" id="IPR001238">
    <property type="entry name" value="DNA-binding_RecF"/>
</dbReference>
<evidence type="ECO:0000256" key="4">
    <source>
        <dbReference type="ARBA" id="ARBA00022763"/>
    </source>
</evidence>
<dbReference type="NCBIfam" id="TIGR00611">
    <property type="entry name" value="recf"/>
    <property type="match status" value="1"/>
</dbReference>
<evidence type="ECO:0000256" key="7">
    <source>
        <dbReference type="ARBA" id="ARBA00023204"/>
    </source>
</evidence>
<dbReference type="PANTHER" id="PTHR32182:SF0">
    <property type="entry name" value="DNA REPLICATION AND REPAIR PROTEIN RECF"/>
    <property type="match status" value="1"/>
</dbReference>
<keyword evidence="6 9" id="KW-0238">DNA-binding</keyword>
<keyword evidence="4 9" id="KW-0227">DNA damage</keyword>
<keyword evidence="2 9" id="KW-0235">DNA replication</keyword>
<dbReference type="PANTHER" id="PTHR32182">
    <property type="entry name" value="DNA REPLICATION AND REPAIR PROTEIN RECF"/>
    <property type="match status" value="1"/>
</dbReference>
<organism evidence="11 12">
    <name type="scientific">Ferrimicrobium acidiphilum</name>
    <dbReference type="NCBI Taxonomy" id="121039"/>
    <lineage>
        <taxon>Bacteria</taxon>
        <taxon>Bacillati</taxon>
        <taxon>Actinomycetota</taxon>
        <taxon>Acidimicrobiia</taxon>
        <taxon>Acidimicrobiales</taxon>
        <taxon>Acidimicrobiaceae</taxon>
        <taxon>Ferrimicrobium</taxon>
    </lineage>
</organism>
<evidence type="ECO:0000256" key="9">
    <source>
        <dbReference type="HAMAP-Rule" id="MF_00365"/>
    </source>
</evidence>
<keyword evidence="5 9" id="KW-0067">ATP-binding</keyword>
<feature type="domain" description="RecF/RecN/SMC N-terminal" evidence="10">
    <location>
        <begin position="4"/>
        <end position="323"/>
    </location>
</feature>
<dbReference type="InterPro" id="IPR042174">
    <property type="entry name" value="RecF_2"/>
</dbReference>
<evidence type="ECO:0000256" key="6">
    <source>
        <dbReference type="ARBA" id="ARBA00023125"/>
    </source>
</evidence>
<evidence type="ECO:0000256" key="1">
    <source>
        <dbReference type="ARBA" id="ARBA00022490"/>
    </source>
</evidence>
<dbReference type="EMBL" id="JBFSHR010000028">
    <property type="protein sequence ID" value="MEX6429906.1"/>
    <property type="molecule type" value="Genomic_DNA"/>
</dbReference>
<dbReference type="SUPFAM" id="SSF52540">
    <property type="entry name" value="P-loop containing nucleoside triphosphate hydrolases"/>
    <property type="match status" value="1"/>
</dbReference>
<keyword evidence="1 9" id="KW-0963">Cytoplasm</keyword>
<evidence type="ECO:0000256" key="3">
    <source>
        <dbReference type="ARBA" id="ARBA00022741"/>
    </source>
</evidence>
<dbReference type="RefSeq" id="WP_298404072.1">
    <property type="nucleotide sequence ID" value="NZ_JBFSHR010000028.1"/>
</dbReference>
<comment type="function">
    <text evidence="8 9">The RecF protein is involved in DNA metabolism; it is required for DNA replication and normal SOS inducibility. RecF binds preferentially to single-stranded, linear DNA. It also seems to bind ATP.</text>
</comment>
<keyword evidence="7 9" id="KW-0234">DNA repair</keyword>
<keyword evidence="9" id="KW-0742">SOS response</keyword>
<gene>
    <name evidence="9" type="primary">recF</name>
    <name evidence="11" type="ORF">AB6A68_08650</name>
</gene>
<evidence type="ECO:0000256" key="2">
    <source>
        <dbReference type="ARBA" id="ARBA00022705"/>
    </source>
</evidence>
<comment type="similarity">
    <text evidence="9">Belongs to the RecF family.</text>
</comment>
<dbReference type="Gene3D" id="3.40.50.300">
    <property type="entry name" value="P-loop containing nucleotide triphosphate hydrolases"/>
    <property type="match status" value="1"/>
</dbReference>
<dbReference type="Pfam" id="PF02463">
    <property type="entry name" value="SMC_N"/>
    <property type="match status" value="1"/>
</dbReference>
<comment type="caution">
    <text evidence="11">The sequence shown here is derived from an EMBL/GenBank/DDBJ whole genome shotgun (WGS) entry which is preliminary data.</text>
</comment>